<dbReference type="InterPro" id="IPR036412">
    <property type="entry name" value="HAD-like_sf"/>
</dbReference>
<feature type="active site" description="Proton donor" evidence="1">
    <location>
        <position position="15"/>
    </location>
</feature>
<dbReference type="GO" id="GO:0009264">
    <property type="term" value="P:deoxyribonucleotide catabolic process"/>
    <property type="evidence" value="ECO:0007669"/>
    <property type="project" value="InterPro"/>
</dbReference>
<reference evidence="2 3" key="1">
    <citation type="submission" date="2019-07" db="EMBL/GenBank/DDBJ databases">
        <title>Complete genome sequence of bacteriophages infecting Erwinia pyrifoliae.</title>
        <authorList>
            <person name="Kim S.G."/>
            <person name="Park S.C."/>
        </authorList>
    </citation>
    <scope>NUCLEOTIDE SEQUENCE [LARGE SCALE GENOMIC DNA]</scope>
</reference>
<accession>A0A5J6DBS9</accession>
<dbReference type="InterPro" id="IPR023214">
    <property type="entry name" value="HAD_sf"/>
</dbReference>
<feature type="active site" description="Nucleophile" evidence="1">
    <location>
        <position position="13"/>
    </location>
</feature>
<keyword evidence="3" id="KW-1185">Reference proteome</keyword>
<dbReference type="GO" id="GO:0008253">
    <property type="term" value="F:5'-nucleotidase activity"/>
    <property type="evidence" value="ECO:0007669"/>
    <property type="project" value="InterPro"/>
</dbReference>
<dbReference type="Gene3D" id="3.40.50.1000">
    <property type="entry name" value="HAD superfamily/HAD-like"/>
    <property type="match status" value="1"/>
</dbReference>
<gene>
    <name evidence="2" type="ORF">pEpSNUABM01_159</name>
</gene>
<dbReference type="InterPro" id="IPR010708">
    <property type="entry name" value="5'(3')-deoxyribonucleotidase"/>
</dbReference>
<evidence type="ECO:0000313" key="3">
    <source>
        <dbReference type="Proteomes" id="UP000326545"/>
    </source>
</evidence>
<protein>
    <submittedName>
        <fullName evidence="2">Uncharacterized protein</fullName>
    </submittedName>
</protein>
<dbReference type="Pfam" id="PF06941">
    <property type="entry name" value="NT5C"/>
    <property type="match status" value="1"/>
</dbReference>
<dbReference type="EMBL" id="MN184887">
    <property type="protein sequence ID" value="QEQ94985.1"/>
    <property type="molecule type" value="Genomic_DNA"/>
</dbReference>
<name>A0A5J6DBS9_9CAUD</name>
<organism evidence="2 3">
    <name type="scientific">Erwinia phage pEp_SNUABM_01</name>
    <dbReference type="NCBI Taxonomy" id="2601643"/>
    <lineage>
        <taxon>Viruses</taxon>
        <taxon>Duplodnaviria</taxon>
        <taxon>Heunggongvirae</taxon>
        <taxon>Uroviricota</taxon>
        <taxon>Caudoviricetes</taxon>
        <taxon>Vequintavirinae</taxon>
        <taxon>Henunavirus</taxon>
        <taxon>Henunavirus SNUABM01</taxon>
    </lineage>
</organism>
<dbReference type="SUPFAM" id="SSF56784">
    <property type="entry name" value="HAD-like"/>
    <property type="match status" value="1"/>
</dbReference>
<evidence type="ECO:0000256" key="1">
    <source>
        <dbReference type="PIRSR" id="PIRSR610708-1"/>
    </source>
</evidence>
<proteinExistence type="predicted"/>
<evidence type="ECO:0000313" key="2">
    <source>
        <dbReference type="EMBL" id="QEQ94985.1"/>
    </source>
</evidence>
<dbReference type="Proteomes" id="UP000326545">
    <property type="component" value="Segment"/>
</dbReference>
<sequence length="203" mass="22881">MTKMSKPLQIGIDVDLTWVDSGSAWLAWLEKAYGIKVDWDLPPKLPDGALHYNLTKYFPPPGPHQLSGMAFWEETHLYDTLLPREGAVDALEALVKAGHFAHFISMCKKGHFSSKVRNIERHTAHFMDLEPHNGHGFYATKNKGMLKVDVIIDDRNSFLNQFGGDVIKIKFDTPYSQDEGLIGTPDLVTADWTVIKDFILDLA</sequence>